<dbReference type="Pfam" id="PF02085">
    <property type="entry name" value="Cytochrom_CIII"/>
    <property type="match status" value="3"/>
</dbReference>
<feature type="domain" description="Class III cytochrome C" evidence="7">
    <location>
        <begin position="300"/>
        <end position="403"/>
    </location>
</feature>
<organism evidence="8">
    <name type="scientific">Thermodesulfovibrio aggregans</name>
    <dbReference type="NCBI Taxonomy" id="86166"/>
    <lineage>
        <taxon>Bacteria</taxon>
        <taxon>Pseudomonadati</taxon>
        <taxon>Nitrospirota</taxon>
        <taxon>Thermodesulfovibrionia</taxon>
        <taxon>Thermodesulfovibrionales</taxon>
        <taxon>Thermodesulfovibrionaceae</taxon>
        <taxon>Thermodesulfovibrio</taxon>
    </lineage>
</organism>
<keyword evidence="4" id="KW-0732">Signal</keyword>
<reference evidence="8" key="1">
    <citation type="journal article" date="2020" name="mSystems">
        <title>Genome- and Community-Level Interaction Insights into Carbon Utilization and Element Cycling Functions of Hydrothermarchaeota in Hydrothermal Sediment.</title>
        <authorList>
            <person name="Zhou Z."/>
            <person name="Liu Y."/>
            <person name="Xu W."/>
            <person name="Pan J."/>
            <person name="Luo Z.H."/>
            <person name="Li M."/>
        </authorList>
    </citation>
    <scope>NUCLEOTIDE SEQUENCE [LARGE SCALE GENOMIC DNA]</scope>
    <source>
        <strain evidence="8">SpSt-788</strain>
    </source>
</reference>
<keyword evidence="1" id="KW-0813">Transport</keyword>
<dbReference type="PANTHER" id="PTHR35038">
    <property type="entry name" value="DISSIMILATORY SULFITE REDUCTASE SIRA"/>
    <property type="match status" value="1"/>
</dbReference>
<feature type="domain" description="Class III cytochrome C" evidence="7">
    <location>
        <begin position="58"/>
        <end position="143"/>
    </location>
</feature>
<sequence length="560" mass="64379">MKSRTLILFLIVLACYLILIIYGLNKVYTQPFPVSKEIPLTKVENKIAIGHTEIFGVLERPQVIFEHQKHVDALVKEGKKDWETCSVCHPVVDNELKPTFPRKVDKKDKDSIMNAYHDECMDCHKQKLKEGKKSGPLVCGDCHSKEKEGLKIKYPVKEFDFKAHYDHVEKLKKRTGKKDCSLCHHIYDIEEEKEELRLVYEEGKEESCYYCHDLNKKKGPKYSRIAKVAAEKGLNLQKASHQLCLNCHVSINKEGKFTKDEKLPPLECIKCHDGKYRTVAELEKVPRPERDQEEKVFLKIDDAKMKGVGFSHKNHEIYQKTCRSCHHETLNEKCKECHTLTGDADGNWINTAGAYHSVFSEWSCAGCHNKKKAEKDCSGCHSIIPAIDIKAKNPKKEVCDKCHTDKKEIVIPEAFSTAKLDPEIVKKEVEVKVLEKEFEPARFPHRKIIDRLVKVSNDSKMAKYFHAKLETLCDGCHHQSRAEAEAKKDAKPYCRNCHSISFDPLNPNKLKLQAAYHIQCIGCHESMKLEKPTRKCTDCHKEKKMRPSAIITKSESVKEK</sequence>
<proteinExistence type="predicted"/>
<evidence type="ECO:0000256" key="1">
    <source>
        <dbReference type="ARBA" id="ARBA00022448"/>
    </source>
</evidence>
<evidence type="ECO:0000313" key="8">
    <source>
        <dbReference type="EMBL" id="HGG99681.1"/>
    </source>
</evidence>
<dbReference type="GO" id="GO:0020037">
    <property type="term" value="F:heme binding"/>
    <property type="evidence" value="ECO:0007669"/>
    <property type="project" value="InterPro"/>
</dbReference>
<dbReference type="PROSITE" id="PS51257">
    <property type="entry name" value="PROKAR_LIPOPROTEIN"/>
    <property type="match status" value="1"/>
</dbReference>
<evidence type="ECO:0000259" key="7">
    <source>
        <dbReference type="Pfam" id="PF02085"/>
    </source>
</evidence>
<name>A0A7C4AJK6_9BACT</name>
<dbReference type="NCBIfam" id="NF045713">
    <property type="entry name" value="CxxCH_16_HmcA"/>
    <property type="match status" value="1"/>
</dbReference>
<dbReference type="InterPro" id="IPR051829">
    <property type="entry name" value="Multiheme_Cytochr_ET"/>
</dbReference>
<comment type="caution">
    <text evidence="8">The sequence shown here is derived from an EMBL/GenBank/DDBJ whole genome shotgun (WGS) entry which is preliminary data.</text>
</comment>
<keyword evidence="2" id="KW-0349">Heme</keyword>
<dbReference type="SUPFAM" id="SSF48695">
    <property type="entry name" value="Multiheme cytochromes"/>
    <property type="match status" value="1"/>
</dbReference>
<evidence type="ECO:0000256" key="6">
    <source>
        <dbReference type="ARBA" id="ARBA00023004"/>
    </source>
</evidence>
<dbReference type="EMBL" id="DTHO01000049">
    <property type="protein sequence ID" value="HGG99681.1"/>
    <property type="molecule type" value="Genomic_DNA"/>
</dbReference>
<dbReference type="InterPro" id="IPR020942">
    <property type="entry name" value="Cyt_c_III_dom"/>
</dbReference>
<evidence type="ECO:0000256" key="4">
    <source>
        <dbReference type="ARBA" id="ARBA00022729"/>
    </source>
</evidence>
<accession>A0A7C4AJK6</accession>
<keyword evidence="3" id="KW-0479">Metal-binding</keyword>
<keyword evidence="5" id="KW-0249">Electron transport</keyword>
<gene>
    <name evidence="8" type="ORF">ENV75_04440</name>
</gene>
<dbReference type="AlphaFoldDB" id="A0A7C4AJK6"/>
<feature type="domain" description="Class III cytochrome C" evidence="7">
    <location>
        <begin position="459"/>
        <end position="540"/>
    </location>
</feature>
<dbReference type="Gene3D" id="3.90.10.10">
    <property type="entry name" value="Cytochrome C3"/>
    <property type="match status" value="4"/>
</dbReference>
<dbReference type="GO" id="GO:0009055">
    <property type="term" value="F:electron transfer activity"/>
    <property type="evidence" value="ECO:0007669"/>
    <property type="project" value="InterPro"/>
</dbReference>
<evidence type="ECO:0000256" key="5">
    <source>
        <dbReference type="ARBA" id="ARBA00022982"/>
    </source>
</evidence>
<evidence type="ECO:0000256" key="3">
    <source>
        <dbReference type="ARBA" id="ARBA00022723"/>
    </source>
</evidence>
<protein>
    <recommendedName>
        <fullName evidence="7">Class III cytochrome C domain-containing protein</fullName>
    </recommendedName>
</protein>
<keyword evidence="6" id="KW-0408">Iron</keyword>
<evidence type="ECO:0000256" key="2">
    <source>
        <dbReference type="ARBA" id="ARBA00022617"/>
    </source>
</evidence>
<dbReference type="GO" id="GO:0046872">
    <property type="term" value="F:metal ion binding"/>
    <property type="evidence" value="ECO:0007669"/>
    <property type="project" value="UniProtKB-KW"/>
</dbReference>
<dbReference type="InterPro" id="IPR036280">
    <property type="entry name" value="Multihaem_cyt_sf"/>
</dbReference>
<dbReference type="InterPro" id="IPR054813">
    <property type="entry name" value="HmcA"/>
</dbReference>
<dbReference type="PANTHER" id="PTHR35038:SF10">
    <property type="entry name" value="HIGH-MOLECULAR-WEIGHT CYTOCHROME C"/>
    <property type="match status" value="1"/>
</dbReference>
<dbReference type="CDD" id="cd08168">
    <property type="entry name" value="Cytochrom_C3"/>
    <property type="match status" value="4"/>
</dbReference>